<organism evidence="2 3">
    <name type="scientific">Fistulifera solaris</name>
    <name type="common">Oleaginous diatom</name>
    <dbReference type="NCBI Taxonomy" id="1519565"/>
    <lineage>
        <taxon>Eukaryota</taxon>
        <taxon>Sar</taxon>
        <taxon>Stramenopiles</taxon>
        <taxon>Ochrophyta</taxon>
        <taxon>Bacillariophyta</taxon>
        <taxon>Bacillariophyceae</taxon>
        <taxon>Bacillariophycidae</taxon>
        <taxon>Naviculales</taxon>
        <taxon>Naviculaceae</taxon>
        <taxon>Fistulifera</taxon>
    </lineage>
</organism>
<protein>
    <submittedName>
        <fullName evidence="2">Uncharacterized protein</fullName>
    </submittedName>
</protein>
<feature type="region of interest" description="Disordered" evidence="1">
    <location>
        <begin position="259"/>
        <end position="280"/>
    </location>
</feature>
<dbReference type="Proteomes" id="UP000198406">
    <property type="component" value="Unassembled WGS sequence"/>
</dbReference>
<proteinExistence type="predicted"/>
<name>A0A1Z5KBQ3_FISSO</name>
<feature type="compositionally biased region" description="Basic and acidic residues" evidence="1">
    <location>
        <begin position="94"/>
        <end position="103"/>
    </location>
</feature>
<dbReference type="EMBL" id="BDSP01000203">
    <property type="protein sequence ID" value="GAX23723.1"/>
    <property type="molecule type" value="Genomic_DNA"/>
</dbReference>
<sequence length="717" mass="79819">MPTKIFVDSNSFIKESAASTARTADINWVSNEFVLHQNEERRGSLGRNNDLSLNDTTLSGSLLLDALQELKSLRNQRRGDRKEKPPASSSPPLVEERETEPRGSVKKSTPSFQIIKDSKGRTPSSKLTSRKQLRARTRQPGPNEQEYMTTYHDFVQKAIGNYNRDGKYPNYQDMDEASKDTERIFVLGLLKRLNIENVPRSSFTDDMSVASIFRQTADDSLHDMDETLDPTKYPEKLSAGLLQNDISPKSDPLYSATQLSLTKSPPDKNDCGSIQSETERPAIEIARSKAPFESPVLVYHGQKRTAMSSGKKGADVARTRHGRPSEIFGELNLYDQPSEIAAASFHELSLSDGNNFLTSDSPMSQHTSNLLNLSTASSPFMHANGSNDEPLDDSLRELSPQKTTLNRGKRVLREISLNPSLKEGKNMQYKPLQVNFEKKGKGRCLTQSIPNSFDGYRNSTKQKLMRLVKWIRSQDTQSHGKGLILSLSEQQIIDVILNILSDYCPNEGTQREKVGETLIVLRAKEDVETWCRALREESSLSVLNHPEMPRSERISPNIAIAKLASYSIIITTFDALKAGDATIVCDGKGVAVISQSSSQSEWQKARSCDQIRQYKEMSLIHHLKWQRVFFVDALGKKSYLVKGGTARVSSARAINSNSRFVFMAGPNDGEPSFSVVIKSSKNATDTLSSVLHIDSDTTTGKSITDIVADLNSEDTLR</sequence>
<gene>
    <name evidence="2" type="ORF">FisN_12Hh300</name>
</gene>
<feature type="compositionally biased region" description="Basic residues" evidence="1">
    <location>
        <begin position="128"/>
        <end position="137"/>
    </location>
</feature>
<evidence type="ECO:0000313" key="2">
    <source>
        <dbReference type="EMBL" id="GAX23723.1"/>
    </source>
</evidence>
<evidence type="ECO:0000313" key="3">
    <source>
        <dbReference type="Proteomes" id="UP000198406"/>
    </source>
</evidence>
<keyword evidence="3" id="KW-1185">Reference proteome</keyword>
<dbReference type="AlphaFoldDB" id="A0A1Z5KBQ3"/>
<accession>A0A1Z5KBQ3</accession>
<evidence type="ECO:0000256" key="1">
    <source>
        <dbReference type="SAM" id="MobiDB-lite"/>
    </source>
</evidence>
<feature type="region of interest" description="Disordered" evidence="1">
    <location>
        <begin position="73"/>
        <end position="147"/>
    </location>
</feature>
<dbReference type="InParanoid" id="A0A1Z5KBQ3"/>
<reference evidence="2 3" key="1">
    <citation type="journal article" date="2015" name="Plant Cell">
        <title>Oil accumulation by the oleaginous diatom Fistulifera solaris as revealed by the genome and transcriptome.</title>
        <authorList>
            <person name="Tanaka T."/>
            <person name="Maeda Y."/>
            <person name="Veluchamy A."/>
            <person name="Tanaka M."/>
            <person name="Abida H."/>
            <person name="Marechal E."/>
            <person name="Bowler C."/>
            <person name="Muto M."/>
            <person name="Sunaga Y."/>
            <person name="Tanaka M."/>
            <person name="Yoshino T."/>
            <person name="Taniguchi T."/>
            <person name="Fukuda Y."/>
            <person name="Nemoto M."/>
            <person name="Matsumoto M."/>
            <person name="Wong P.S."/>
            <person name="Aburatani S."/>
            <person name="Fujibuchi W."/>
        </authorList>
    </citation>
    <scope>NUCLEOTIDE SEQUENCE [LARGE SCALE GENOMIC DNA]</scope>
    <source>
        <strain evidence="2 3">JPCC DA0580</strain>
    </source>
</reference>
<dbReference type="OrthoDB" id="49608at2759"/>
<comment type="caution">
    <text evidence="2">The sequence shown here is derived from an EMBL/GenBank/DDBJ whole genome shotgun (WGS) entry which is preliminary data.</text>
</comment>